<dbReference type="AlphaFoldDB" id="A0AAN6WR20"/>
<proteinExistence type="predicted"/>
<keyword evidence="1" id="KW-0472">Membrane</keyword>
<accession>A0AAN6WR20</accession>
<feature type="transmembrane region" description="Helical" evidence="1">
    <location>
        <begin position="151"/>
        <end position="168"/>
    </location>
</feature>
<evidence type="ECO:0000313" key="3">
    <source>
        <dbReference type="Proteomes" id="UP001302126"/>
    </source>
</evidence>
<dbReference type="Proteomes" id="UP001302126">
    <property type="component" value="Unassembled WGS sequence"/>
</dbReference>
<feature type="transmembrane region" description="Helical" evidence="1">
    <location>
        <begin position="213"/>
        <end position="232"/>
    </location>
</feature>
<gene>
    <name evidence="2" type="ORF">QBC35DRAFT_534652</name>
</gene>
<keyword evidence="1" id="KW-1133">Transmembrane helix</keyword>
<reference evidence="2" key="2">
    <citation type="submission" date="2023-05" db="EMBL/GenBank/DDBJ databases">
        <authorList>
            <consortium name="Lawrence Berkeley National Laboratory"/>
            <person name="Steindorff A."/>
            <person name="Hensen N."/>
            <person name="Bonometti L."/>
            <person name="Westerberg I."/>
            <person name="Brannstrom I.O."/>
            <person name="Guillou S."/>
            <person name="Cros-Aarteil S."/>
            <person name="Calhoun S."/>
            <person name="Haridas S."/>
            <person name="Kuo A."/>
            <person name="Mondo S."/>
            <person name="Pangilinan J."/>
            <person name="Riley R."/>
            <person name="Labutti K."/>
            <person name="Andreopoulos B."/>
            <person name="Lipzen A."/>
            <person name="Chen C."/>
            <person name="Yanf M."/>
            <person name="Daum C."/>
            <person name="Ng V."/>
            <person name="Clum A."/>
            <person name="Ohm R."/>
            <person name="Martin F."/>
            <person name="Silar P."/>
            <person name="Natvig D."/>
            <person name="Lalanne C."/>
            <person name="Gautier V."/>
            <person name="Ament-Velasquez S.L."/>
            <person name="Kruys A."/>
            <person name="Hutchinson M.I."/>
            <person name="Powell A.J."/>
            <person name="Barry K."/>
            <person name="Miller A.N."/>
            <person name="Grigoriev I.V."/>
            <person name="Debuchy R."/>
            <person name="Gladieux P."/>
            <person name="Thoren M.H."/>
            <person name="Johannesson H."/>
        </authorList>
    </citation>
    <scope>NUCLEOTIDE SEQUENCE</scope>
    <source>
        <strain evidence="2">PSN309</strain>
    </source>
</reference>
<name>A0AAN6WR20_9PEZI</name>
<comment type="caution">
    <text evidence="2">The sequence shown here is derived from an EMBL/GenBank/DDBJ whole genome shotgun (WGS) entry which is preliminary data.</text>
</comment>
<organism evidence="2 3">
    <name type="scientific">Podospora australis</name>
    <dbReference type="NCBI Taxonomy" id="1536484"/>
    <lineage>
        <taxon>Eukaryota</taxon>
        <taxon>Fungi</taxon>
        <taxon>Dikarya</taxon>
        <taxon>Ascomycota</taxon>
        <taxon>Pezizomycotina</taxon>
        <taxon>Sordariomycetes</taxon>
        <taxon>Sordariomycetidae</taxon>
        <taxon>Sordariales</taxon>
        <taxon>Podosporaceae</taxon>
        <taxon>Podospora</taxon>
    </lineage>
</organism>
<feature type="transmembrane region" description="Helical" evidence="1">
    <location>
        <begin position="238"/>
        <end position="255"/>
    </location>
</feature>
<feature type="transmembrane region" description="Helical" evidence="1">
    <location>
        <begin position="75"/>
        <end position="103"/>
    </location>
</feature>
<reference evidence="2" key="1">
    <citation type="journal article" date="2023" name="Mol. Phylogenet. Evol.">
        <title>Genome-scale phylogeny and comparative genomics of the fungal order Sordariales.</title>
        <authorList>
            <person name="Hensen N."/>
            <person name="Bonometti L."/>
            <person name="Westerberg I."/>
            <person name="Brannstrom I.O."/>
            <person name="Guillou S."/>
            <person name="Cros-Aarteil S."/>
            <person name="Calhoun S."/>
            <person name="Haridas S."/>
            <person name="Kuo A."/>
            <person name="Mondo S."/>
            <person name="Pangilinan J."/>
            <person name="Riley R."/>
            <person name="LaButti K."/>
            <person name="Andreopoulos B."/>
            <person name="Lipzen A."/>
            <person name="Chen C."/>
            <person name="Yan M."/>
            <person name="Daum C."/>
            <person name="Ng V."/>
            <person name="Clum A."/>
            <person name="Steindorff A."/>
            <person name="Ohm R.A."/>
            <person name="Martin F."/>
            <person name="Silar P."/>
            <person name="Natvig D.O."/>
            <person name="Lalanne C."/>
            <person name="Gautier V."/>
            <person name="Ament-Velasquez S.L."/>
            <person name="Kruys A."/>
            <person name="Hutchinson M.I."/>
            <person name="Powell A.J."/>
            <person name="Barry K."/>
            <person name="Miller A.N."/>
            <person name="Grigoriev I.V."/>
            <person name="Debuchy R."/>
            <person name="Gladieux P."/>
            <person name="Hiltunen Thoren M."/>
            <person name="Johannesson H."/>
        </authorList>
    </citation>
    <scope>NUCLEOTIDE SEQUENCE</scope>
    <source>
        <strain evidence="2">PSN309</strain>
    </source>
</reference>
<feature type="transmembrane region" description="Helical" evidence="1">
    <location>
        <begin position="183"/>
        <end position="201"/>
    </location>
</feature>
<dbReference type="EMBL" id="MU864472">
    <property type="protein sequence ID" value="KAK4184832.1"/>
    <property type="molecule type" value="Genomic_DNA"/>
</dbReference>
<keyword evidence="3" id="KW-1185">Reference proteome</keyword>
<evidence type="ECO:0000313" key="2">
    <source>
        <dbReference type="EMBL" id="KAK4184832.1"/>
    </source>
</evidence>
<evidence type="ECO:0000256" key="1">
    <source>
        <dbReference type="SAM" id="Phobius"/>
    </source>
</evidence>
<keyword evidence="1" id="KW-0812">Transmembrane</keyword>
<sequence length="310" mass="35121">MATHTQIESALLEENRKLQLQLAATSAFKQSLLNSKTKRHFSSIISLEGDPQNRVGIDLGPFHLALNLPSFEFPILSWVLFLALVALGIYTRTECFAISFYWLRVFLTGFRAAGQAPDAISVPHLSWTGTSVWYQTFYYFRGRNYTWHQHVVYKSLLVIWVGAIYFFSPTTCEVIGGYVWDGARAYGYVLAATAGIGICRVGRRNILAVARQVLEIAILSVMRVIRVVWFVWLPTMAAFKVFMVMLAVVGLAVYVEGMRRYKLFCSPEEFCEDGGSQAIAGFVYAVGDWFRDFCFVRVCEVENNDGNCWL</sequence>
<protein>
    <submittedName>
        <fullName evidence="2">Uncharacterized protein</fullName>
    </submittedName>
</protein>